<dbReference type="STRING" id="1792845.BC343_04005"/>
<dbReference type="InterPro" id="IPR036890">
    <property type="entry name" value="HATPase_C_sf"/>
</dbReference>
<feature type="domain" description="Signal transduction histidine kinase subgroup 3 dimerisation and phosphoacceptor" evidence="12">
    <location>
        <begin position="757"/>
        <end position="818"/>
    </location>
</feature>
<dbReference type="AlphaFoldDB" id="A0A1S9PMN6"/>
<keyword evidence="4" id="KW-0808">Transferase</keyword>
<dbReference type="Gene3D" id="3.30.565.10">
    <property type="entry name" value="Histidine kinase-like ATPase, C-terminal domain"/>
    <property type="match status" value="1"/>
</dbReference>
<dbReference type="InterPro" id="IPR011123">
    <property type="entry name" value="Y_Y_Y"/>
</dbReference>
<evidence type="ECO:0000256" key="2">
    <source>
        <dbReference type="ARBA" id="ARBA00012438"/>
    </source>
</evidence>
<evidence type="ECO:0000256" key="4">
    <source>
        <dbReference type="ARBA" id="ARBA00022679"/>
    </source>
</evidence>
<dbReference type="InterPro" id="IPR015943">
    <property type="entry name" value="WD40/YVTN_repeat-like_dom_sf"/>
</dbReference>
<dbReference type="PANTHER" id="PTHR24421">
    <property type="entry name" value="NITRATE/NITRITE SENSOR PROTEIN NARX-RELATED"/>
    <property type="match status" value="1"/>
</dbReference>
<evidence type="ECO:0000256" key="3">
    <source>
        <dbReference type="ARBA" id="ARBA00022553"/>
    </source>
</evidence>
<dbReference type="Pfam" id="PF07730">
    <property type="entry name" value="HisKA_3"/>
    <property type="match status" value="1"/>
</dbReference>
<name>A0A1S9PMN6_9SPHI</name>
<dbReference type="InterPro" id="IPR011712">
    <property type="entry name" value="Sig_transdc_His_kin_sub3_dim/P"/>
</dbReference>
<evidence type="ECO:0000256" key="9">
    <source>
        <dbReference type="SAM" id="Phobius"/>
    </source>
</evidence>
<dbReference type="Pfam" id="PF07494">
    <property type="entry name" value="Reg_prop"/>
    <property type="match status" value="1"/>
</dbReference>
<keyword evidence="9" id="KW-0812">Transmembrane</keyword>
<evidence type="ECO:0000256" key="1">
    <source>
        <dbReference type="ARBA" id="ARBA00000085"/>
    </source>
</evidence>
<comment type="catalytic activity">
    <reaction evidence="1">
        <text>ATP + protein L-histidine = ADP + protein N-phospho-L-histidine.</text>
        <dbReference type="EC" id="2.7.13.3"/>
    </reaction>
</comment>
<dbReference type="EMBL" id="MBTF01000001">
    <property type="protein sequence ID" value="OOQ62215.1"/>
    <property type="molecule type" value="Genomic_DNA"/>
</dbReference>
<dbReference type="Pfam" id="PF07495">
    <property type="entry name" value="Y_Y_Y"/>
    <property type="match status" value="1"/>
</dbReference>
<evidence type="ECO:0000259" key="12">
    <source>
        <dbReference type="Pfam" id="PF07730"/>
    </source>
</evidence>
<dbReference type="GO" id="GO:0016020">
    <property type="term" value="C:membrane"/>
    <property type="evidence" value="ECO:0007669"/>
    <property type="project" value="InterPro"/>
</dbReference>
<dbReference type="GO" id="GO:0046983">
    <property type="term" value="F:protein dimerization activity"/>
    <property type="evidence" value="ECO:0007669"/>
    <property type="project" value="InterPro"/>
</dbReference>
<dbReference type="InterPro" id="IPR011047">
    <property type="entry name" value="Quinoprotein_ADH-like_sf"/>
</dbReference>
<evidence type="ECO:0000256" key="5">
    <source>
        <dbReference type="ARBA" id="ARBA00022741"/>
    </source>
</evidence>
<evidence type="ECO:0000259" key="11">
    <source>
        <dbReference type="Pfam" id="PF07495"/>
    </source>
</evidence>
<accession>A0A1S9PMN6</accession>
<dbReference type="Gene3D" id="1.20.5.1930">
    <property type="match status" value="1"/>
</dbReference>
<dbReference type="SUPFAM" id="SSF55874">
    <property type="entry name" value="ATPase domain of HSP90 chaperone/DNA topoisomerase II/histidine kinase"/>
    <property type="match status" value="1"/>
</dbReference>
<evidence type="ECO:0000256" key="10">
    <source>
        <dbReference type="SAM" id="SignalP"/>
    </source>
</evidence>
<evidence type="ECO:0000259" key="13">
    <source>
        <dbReference type="Pfam" id="PF13581"/>
    </source>
</evidence>
<dbReference type="OrthoDB" id="9809670at2"/>
<dbReference type="GO" id="GO:0000155">
    <property type="term" value="F:phosphorelay sensor kinase activity"/>
    <property type="evidence" value="ECO:0007669"/>
    <property type="project" value="InterPro"/>
</dbReference>
<dbReference type="SUPFAM" id="SSF63829">
    <property type="entry name" value="Calcium-dependent phosphotriesterase"/>
    <property type="match status" value="1"/>
</dbReference>
<keyword evidence="5" id="KW-0547">Nucleotide-binding</keyword>
<keyword evidence="9" id="KW-1133">Transmembrane helix</keyword>
<dbReference type="InterPro" id="IPR013783">
    <property type="entry name" value="Ig-like_fold"/>
</dbReference>
<dbReference type="InterPro" id="IPR050482">
    <property type="entry name" value="Sensor_HK_TwoCompSys"/>
</dbReference>
<evidence type="ECO:0000256" key="8">
    <source>
        <dbReference type="ARBA" id="ARBA00023012"/>
    </source>
</evidence>
<keyword evidence="8" id="KW-0902">Two-component regulatory system</keyword>
<evidence type="ECO:0000313" key="14">
    <source>
        <dbReference type="EMBL" id="OOQ62215.1"/>
    </source>
</evidence>
<dbReference type="InterPro" id="IPR003594">
    <property type="entry name" value="HATPase_dom"/>
</dbReference>
<feature type="transmembrane region" description="Helical" evidence="9">
    <location>
        <begin position="711"/>
        <end position="733"/>
    </location>
</feature>
<dbReference type="Gene3D" id="2.130.10.10">
    <property type="entry name" value="YVTN repeat-like/Quinoprotein amine dehydrogenase"/>
    <property type="match status" value="3"/>
</dbReference>
<feature type="domain" description="Histidine kinase/HSP90-like ATPase" evidence="13">
    <location>
        <begin position="860"/>
        <end position="918"/>
    </location>
</feature>
<keyword evidence="3" id="KW-0597">Phosphoprotein</keyword>
<keyword evidence="9" id="KW-0472">Membrane</keyword>
<keyword evidence="15" id="KW-1185">Reference proteome</keyword>
<keyword evidence="10" id="KW-0732">Signal</keyword>
<protein>
    <recommendedName>
        <fullName evidence="2">histidine kinase</fullName>
        <ecNumber evidence="2">2.7.13.3</ecNumber>
    </recommendedName>
</protein>
<evidence type="ECO:0000256" key="7">
    <source>
        <dbReference type="ARBA" id="ARBA00022840"/>
    </source>
</evidence>
<proteinExistence type="predicted"/>
<dbReference type="GO" id="GO:0005524">
    <property type="term" value="F:ATP binding"/>
    <property type="evidence" value="ECO:0007669"/>
    <property type="project" value="UniProtKB-KW"/>
</dbReference>
<keyword evidence="7" id="KW-0067">ATP-binding</keyword>
<organism evidence="14 15">
    <name type="scientific">Mucilaginibacter pedocola</name>
    <dbReference type="NCBI Taxonomy" id="1792845"/>
    <lineage>
        <taxon>Bacteria</taxon>
        <taxon>Pseudomonadati</taxon>
        <taxon>Bacteroidota</taxon>
        <taxon>Sphingobacteriia</taxon>
        <taxon>Sphingobacteriales</taxon>
        <taxon>Sphingobacteriaceae</taxon>
        <taxon>Mucilaginibacter</taxon>
    </lineage>
</organism>
<keyword evidence="6" id="KW-0418">Kinase</keyword>
<feature type="domain" description="Two component regulator three Y" evidence="11">
    <location>
        <begin position="647"/>
        <end position="693"/>
    </location>
</feature>
<dbReference type="Proteomes" id="UP000189739">
    <property type="component" value="Unassembled WGS sequence"/>
</dbReference>
<gene>
    <name evidence="14" type="ORF">BC343_04005</name>
</gene>
<dbReference type="EC" id="2.7.13.3" evidence="2"/>
<evidence type="ECO:0000256" key="6">
    <source>
        <dbReference type="ARBA" id="ARBA00022777"/>
    </source>
</evidence>
<dbReference type="CDD" id="cd16917">
    <property type="entry name" value="HATPase_UhpB-NarQ-NarX-like"/>
    <property type="match status" value="1"/>
</dbReference>
<feature type="chain" id="PRO_5013069033" description="histidine kinase" evidence="10">
    <location>
        <begin position="20"/>
        <end position="953"/>
    </location>
</feature>
<dbReference type="RefSeq" id="WP_078346413.1">
    <property type="nucleotide sequence ID" value="NZ_MBTF01000001.1"/>
</dbReference>
<comment type="caution">
    <text evidence="14">The sequence shown here is derived from an EMBL/GenBank/DDBJ whole genome shotgun (WGS) entry which is preliminary data.</text>
</comment>
<dbReference type="Gene3D" id="2.60.40.10">
    <property type="entry name" value="Immunoglobulins"/>
    <property type="match status" value="1"/>
</dbReference>
<dbReference type="InterPro" id="IPR011110">
    <property type="entry name" value="Reg_prop"/>
</dbReference>
<sequence length="953" mass="108230">MRHRFFVSFLLGCLFCCRANDTIAQQQPYQHIALTNYSLPQGLPSTLVYYLYQDSKGFIWIATDRGVSRFDGRQFQNFTSAEGLESNEVFRIAEDRYHRIFFYCDNYRVCYYENGRINRLASRDKILWPPTASMCFNRYNELCVIYGLRPIIYRFPELNVKPHNMRDTANTVYGANNEAVTLTGRDDKMIRETLAADSFPASPNYIKPYRLEVKGKYVLLICKKWVQVYYSTASGLKPLHRYDIEGEVNAVNLIGGNKFCVSTFKKGLYVFDFEKHTRVNYLNGSITTHALTDSEGNLWMGTFDKGLYLGVNPGVQLLDASSGLANDHILRLAVLNNRLFAGHILTGVSIIQATGPQTYAIDTLNLKQGRSDFNRITSFLPVKNKFMVIGTDNGIWKLDASKTSSPAWPRLMYTLGPVKDIIEHNDTVSYINHNAIRVISDWNKMFGWYFVEGLRPTSFALYRNYKLVGTMYGLYRVDYHKGNDNSTRTRLFEKDGVRAVRSLAVNGARYAIATEDNGLFIFDGSELQHINTPTLPSSDVRRVVWTDANTLWACTSSGAVMLRFRADGALQKHLTFNTSLGLPSDNVADIAKTNGHYFLATDQGIAVVPENLEPSKLSPILIAESKKENDQYHFGEAIKLQYYAISYKSLGTVSFRYRLKGVDTNWTASTSGEKEFIRLSPGSYQLEVVAIDRFNHYSPPIITRFAVLPAWYQYVWLQALAALAMLFLLFVLVRRYYLSVIRLQRQDFEREMALQAERQRISTEVHDDLGASISGIKLQTELLTHKAADKDVQLEIAAIYEAITDISTQVRLIIWSLDMENDDVSSLIIFIRNQAKKLFAHKNIRLEEQITDESSGLVLRGELRRQVFLFVKEAFNNIIKHANADEVNLQISVIKRTFTITIRDNGQGFEVAAARSAANTGLRNMRSRAAGLKATFKISSDSKGTTIVLKVPL</sequence>
<dbReference type="SUPFAM" id="SSF50998">
    <property type="entry name" value="Quinoprotein alcohol dehydrogenase-like"/>
    <property type="match status" value="1"/>
</dbReference>
<evidence type="ECO:0000313" key="15">
    <source>
        <dbReference type="Proteomes" id="UP000189739"/>
    </source>
</evidence>
<reference evidence="14 15" key="1">
    <citation type="submission" date="2016-07" db="EMBL/GenBank/DDBJ databases">
        <title>Genomic analysis of zinc-resistant bacterium Mucilaginibacter pedocola TBZ30.</title>
        <authorList>
            <person name="Huang J."/>
            <person name="Tang J."/>
        </authorList>
    </citation>
    <scope>NUCLEOTIDE SEQUENCE [LARGE SCALE GENOMIC DNA]</scope>
    <source>
        <strain evidence="14 15">TBZ30</strain>
    </source>
</reference>
<feature type="signal peptide" evidence="10">
    <location>
        <begin position="1"/>
        <end position="19"/>
    </location>
</feature>
<dbReference type="Pfam" id="PF13581">
    <property type="entry name" value="HATPase_c_2"/>
    <property type="match status" value="1"/>
</dbReference>
<dbReference type="PANTHER" id="PTHR24421:SF10">
    <property type="entry name" value="NITRATE_NITRITE SENSOR PROTEIN NARQ"/>
    <property type="match status" value="1"/>
</dbReference>